<evidence type="ECO:0000313" key="1">
    <source>
        <dbReference type="EMBL" id="MBV6290443.1"/>
    </source>
</evidence>
<keyword evidence="2" id="KW-1185">Reference proteome</keyword>
<comment type="caution">
    <text evidence="1">The sequence shown here is derived from an EMBL/GenBank/DDBJ whole genome shotgun (WGS) entry which is preliminary data.</text>
</comment>
<dbReference type="AlphaFoldDB" id="A0A9Q2XPM9"/>
<evidence type="ECO:0008006" key="3">
    <source>
        <dbReference type="Google" id="ProtNLM"/>
    </source>
</evidence>
<accession>A0A9Q2XPM9</accession>
<proteinExistence type="predicted"/>
<dbReference type="RefSeq" id="WP_217978432.1">
    <property type="nucleotide sequence ID" value="NZ_JAHTBI010000152.1"/>
</dbReference>
<organism evidence="1 2">
    <name type="scientific">Pseudomonas aegrilactucae</name>
    <dbReference type="NCBI Taxonomy" id="2854028"/>
    <lineage>
        <taxon>Bacteria</taxon>
        <taxon>Pseudomonadati</taxon>
        <taxon>Pseudomonadota</taxon>
        <taxon>Gammaproteobacteria</taxon>
        <taxon>Pseudomonadales</taxon>
        <taxon>Pseudomonadaceae</taxon>
        <taxon>Pseudomonas</taxon>
    </lineage>
</organism>
<gene>
    <name evidence="1" type="ORF">KUO17_26085</name>
</gene>
<name>A0A9Q2XPM9_9PSED</name>
<dbReference type="EMBL" id="JAHTBI010000152">
    <property type="protein sequence ID" value="MBV6290443.1"/>
    <property type="molecule type" value="Genomic_DNA"/>
</dbReference>
<protein>
    <recommendedName>
        <fullName evidence="3">HEPN AbiU2-like domain-containing protein</fullName>
    </recommendedName>
</protein>
<sequence length="173" mass="19195">MKLLDEIQNEVWHILVSIYTHKRLLEDLPKCLTRYDMANQFVALNELAEMLVIRIARLADERKDARSISLLLKRANFGAASAEVAEAGKKFISLAKPLVKIRHEQVAHMKPGVLSSYEPKSPPVEALRATEALVDLIDTATGQHVSYIYKVGSMEALIDLRASLATGTMVAAQ</sequence>
<reference evidence="1" key="1">
    <citation type="journal article" date="2022" name="Int. J. Syst. Evol. Microbiol.">
        <title>Pseudomonas aegrilactucae sp. nov. and Pseudomonas morbosilactucae sp. nov., pathogens causing bacterial rot of lettuce in Japan.</title>
        <authorList>
            <person name="Sawada H."/>
            <person name="Fujikawa T."/>
            <person name="Satou M."/>
        </authorList>
    </citation>
    <scope>NUCLEOTIDE SEQUENCE</scope>
    <source>
        <strain evidence="1">MAFF 301350</strain>
    </source>
</reference>
<evidence type="ECO:0000313" key="2">
    <source>
        <dbReference type="Proteomes" id="UP001106592"/>
    </source>
</evidence>
<dbReference type="Proteomes" id="UP001106592">
    <property type="component" value="Unassembled WGS sequence"/>
</dbReference>
<reference evidence="1" key="2">
    <citation type="journal article" date="2023" name="Plant Pathol.">
        <title>Dismantling and reorganizing Pseudomonas marginalis sensu#lato.</title>
        <authorList>
            <person name="Sawada H."/>
            <person name="Fujikawa T."/>
            <person name="Satou M."/>
        </authorList>
    </citation>
    <scope>NUCLEOTIDE SEQUENCE</scope>
    <source>
        <strain evidence="1">MAFF 301350</strain>
    </source>
</reference>